<accession>A0ABQ3LZM7</accession>
<evidence type="ECO:0000313" key="2">
    <source>
        <dbReference type="EMBL" id="GHH30079.1"/>
    </source>
</evidence>
<keyword evidence="1" id="KW-0732">Signal</keyword>
<organism evidence="2 3">
    <name type="scientific">Lentzea cavernae</name>
    <dbReference type="NCBI Taxonomy" id="2020703"/>
    <lineage>
        <taxon>Bacteria</taxon>
        <taxon>Bacillati</taxon>
        <taxon>Actinomycetota</taxon>
        <taxon>Actinomycetes</taxon>
        <taxon>Pseudonocardiales</taxon>
        <taxon>Pseudonocardiaceae</taxon>
        <taxon>Lentzea</taxon>
    </lineage>
</organism>
<name>A0ABQ3LZM7_9PSEU</name>
<keyword evidence="3" id="KW-1185">Reference proteome</keyword>
<protein>
    <recommendedName>
        <fullName evidence="4">Extracellular repeat, HAF family</fullName>
    </recommendedName>
</protein>
<feature type="signal peptide" evidence="1">
    <location>
        <begin position="1"/>
        <end position="35"/>
    </location>
</feature>
<comment type="caution">
    <text evidence="2">The sequence shown here is derived from an EMBL/GenBank/DDBJ whole genome shotgun (WGS) entry which is preliminary data.</text>
</comment>
<dbReference type="PROSITE" id="PS51257">
    <property type="entry name" value="PROKAR_LIPOPROTEIN"/>
    <property type="match status" value="1"/>
</dbReference>
<dbReference type="EMBL" id="BNAR01000001">
    <property type="protein sequence ID" value="GHH30079.1"/>
    <property type="molecule type" value="Genomic_DNA"/>
</dbReference>
<evidence type="ECO:0008006" key="4">
    <source>
        <dbReference type="Google" id="ProtNLM"/>
    </source>
</evidence>
<gene>
    <name evidence="2" type="ORF">GCM10017774_07130</name>
</gene>
<evidence type="ECO:0000256" key="1">
    <source>
        <dbReference type="SAM" id="SignalP"/>
    </source>
</evidence>
<proteinExistence type="predicted"/>
<sequence>MSKGIVYVILGESMIRGFALAAAIGLACTAFTAPAAVASSGPAPCDWEVSKVPAPFGYEDRSTDVKGTDSHGNYAGTSLRPGANTNDVVLWTDGKPRVVPEFAHLQWLQVADENSAGTVLVNGYLPAESRWTALQYAGGHQGAGTISELVAPAGYRTSNAMSINSRGDVLGSGTRIATGESVTLLWPTLAAGPQVIEWSVGFPQDLDDDGAVLFRDPTGNGGHVWRNGVVLPLEHRGKRQFVQAIRGGKVVGHELSSWPNAQAVLWDSTGAVAPIDGGGSAYAINAGGLITGQRSSLTGKAAVWRDTAFEAELPLPDGVSGVSELFVVGADDSLFSKSGSGPLRWSCE</sequence>
<dbReference type="Proteomes" id="UP000605568">
    <property type="component" value="Unassembled WGS sequence"/>
</dbReference>
<feature type="chain" id="PRO_5046573566" description="Extracellular repeat, HAF family" evidence="1">
    <location>
        <begin position="36"/>
        <end position="348"/>
    </location>
</feature>
<evidence type="ECO:0000313" key="3">
    <source>
        <dbReference type="Proteomes" id="UP000605568"/>
    </source>
</evidence>
<reference evidence="3" key="1">
    <citation type="journal article" date="2019" name="Int. J. Syst. Evol. Microbiol.">
        <title>The Global Catalogue of Microorganisms (GCM) 10K type strain sequencing project: providing services to taxonomists for standard genome sequencing and annotation.</title>
        <authorList>
            <consortium name="The Broad Institute Genomics Platform"/>
            <consortium name="The Broad Institute Genome Sequencing Center for Infectious Disease"/>
            <person name="Wu L."/>
            <person name="Ma J."/>
        </authorList>
    </citation>
    <scope>NUCLEOTIDE SEQUENCE [LARGE SCALE GENOMIC DNA]</scope>
    <source>
        <strain evidence="3">CGMCC 4.7367</strain>
    </source>
</reference>